<dbReference type="AlphaFoldDB" id="A0A6A6V3K7"/>
<proteinExistence type="predicted"/>
<protein>
    <submittedName>
        <fullName evidence="1">Uncharacterized protein</fullName>
    </submittedName>
</protein>
<name>A0A6A6V3K7_9PLEO</name>
<evidence type="ECO:0000313" key="1">
    <source>
        <dbReference type="EMBL" id="KAF2744613.1"/>
    </source>
</evidence>
<evidence type="ECO:0000313" key="2">
    <source>
        <dbReference type="Proteomes" id="UP000799440"/>
    </source>
</evidence>
<organism evidence="1 2">
    <name type="scientific">Sporormia fimetaria CBS 119925</name>
    <dbReference type="NCBI Taxonomy" id="1340428"/>
    <lineage>
        <taxon>Eukaryota</taxon>
        <taxon>Fungi</taxon>
        <taxon>Dikarya</taxon>
        <taxon>Ascomycota</taxon>
        <taxon>Pezizomycotina</taxon>
        <taxon>Dothideomycetes</taxon>
        <taxon>Pleosporomycetidae</taxon>
        <taxon>Pleosporales</taxon>
        <taxon>Sporormiaceae</taxon>
        <taxon>Sporormia</taxon>
    </lineage>
</organism>
<keyword evidence="2" id="KW-1185">Reference proteome</keyword>
<dbReference type="EMBL" id="MU006587">
    <property type="protein sequence ID" value="KAF2744613.1"/>
    <property type="molecule type" value="Genomic_DNA"/>
</dbReference>
<reference evidence="1" key="1">
    <citation type="journal article" date="2020" name="Stud. Mycol.">
        <title>101 Dothideomycetes genomes: a test case for predicting lifestyles and emergence of pathogens.</title>
        <authorList>
            <person name="Haridas S."/>
            <person name="Albert R."/>
            <person name="Binder M."/>
            <person name="Bloem J."/>
            <person name="Labutti K."/>
            <person name="Salamov A."/>
            <person name="Andreopoulos B."/>
            <person name="Baker S."/>
            <person name="Barry K."/>
            <person name="Bills G."/>
            <person name="Bluhm B."/>
            <person name="Cannon C."/>
            <person name="Castanera R."/>
            <person name="Culley D."/>
            <person name="Daum C."/>
            <person name="Ezra D."/>
            <person name="Gonzalez J."/>
            <person name="Henrissat B."/>
            <person name="Kuo A."/>
            <person name="Liang C."/>
            <person name="Lipzen A."/>
            <person name="Lutzoni F."/>
            <person name="Magnuson J."/>
            <person name="Mondo S."/>
            <person name="Nolan M."/>
            <person name="Ohm R."/>
            <person name="Pangilinan J."/>
            <person name="Park H.-J."/>
            <person name="Ramirez L."/>
            <person name="Alfaro M."/>
            <person name="Sun H."/>
            <person name="Tritt A."/>
            <person name="Yoshinaga Y."/>
            <person name="Zwiers L.-H."/>
            <person name="Turgeon B."/>
            <person name="Goodwin S."/>
            <person name="Spatafora J."/>
            <person name="Crous P."/>
            <person name="Grigoriev I."/>
        </authorList>
    </citation>
    <scope>NUCLEOTIDE SEQUENCE</scope>
    <source>
        <strain evidence="1">CBS 119925</strain>
    </source>
</reference>
<sequence length="91" mass="10404">MKVRRAVFTLVFTHTSFHGTLQVHSTVYLTIFGSTTRGCLCNLAPIGRFDLPDTTMPLHRRLLMFTLLPYHRSTEVKREAKTSNARNRGVL</sequence>
<accession>A0A6A6V3K7</accession>
<dbReference type="Proteomes" id="UP000799440">
    <property type="component" value="Unassembled WGS sequence"/>
</dbReference>
<gene>
    <name evidence="1" type="ORF">M011DRAFT_162494</name>
</gene>